<keyword evidence="1" id="KW-0732">Signal</keyword>
<evidence type="ECO:0000256" key="1">
    <source>
        <dbReference type="SAM" id="SignalP"/>
    </source>
</evidence>
<organism evidence="2 3">
    <name type="scientific">Lentithecium fluviatile CBS 122367</name>
    <dbReference type="NCBI Taxonomy" id="1168545"/>
    <lineage>
        <taxon>Eukaryota</taxon>
        <taxon>Fungi</taxon>
        <taxon>Dikarya</taxon>
        <taxon>Ascomycota</taxon>
        <taxon>Pezizomycotina</taxon>
        <taxon>Dothideomycetes</taxon>
        <taxon>Pleosporomycetidae</taxon>
        <taxon>Pleosporales</taxon>
        <taxon>Massarineae</taxon>
        <taxon>Lentitheciaceae</taxon>
        <taxon>Lentithecium</taxon>
    </lineage>
</organism>
<name>A0A6G1J2I7_9PLEO</name>
<dbReference type="Proteomes" id="UP000799291">
    <property type="component" value="Unassembled WGS sequence"/>
</dbReference>
<feature type="signal peptide" evidence="1">
    <location>
        <begin position="1"/>
        <end position="15"/>
    </location>
</feature>
<dbReference type="OrthoDB" id="4837440at2759"/>
<reference evidence="2" key="1">
    <citation type="journal article" date="2020" name="Stud. Mycol.">
        <title>101 Dothideomycetes genomes: a test case for predicting lifestyles and emergence of pathogens.</title>
        <authorList>
            <person name="Haridas S."/>
            <person name="Albert R."/>
            <person name="Binder M."/>
            <person name="Bloem J."/>
            <person name="Labutti K."/>
            <person name="Salamov A."/>
            <person name="Andreopoulos B."/>
            <person name="Baker S."/>
            <person name="Barry K."/>
            <person name="Bills G."/>
            <person name="Bluhm B."/>
            <person name="Cannon C."/>
            <person name="Castanera R."/>
            <person name="Culley D."/>
            <person name="Daum C."/>
            <person name="Ezra D."/>
            <person name="Gonzalez J."/>
            <person name="Henrissat B."/>
            <person name="Kuo A."/>
            <person name="Liang C."/>
            <person name="Lipzen A."/>
            <person name="Lutzoni F."/>
            <person name="Magnuson J."/>
            <person name="Mondo S."/>
            <person name="Nolan M."/>
            <person name="Ohm R."/>
            <person name="Pangilinan J."/>
            <person name="Park H.-J."/>
            <person name="Ramirez L."/>
            <person name="Alfaro M."/>
            <person name="Sun H."/>
            <person name="Tritt A."/>
            <person name="Yoshinaga Y."/>
            <person name="Zwiers L.-H."/>
            <person name="Turgeon B."/>
            <person name="Goodwin S."/>
            <person name="Spatafora J."/>
            <person name="Crous P."/>
            <person name="Grigoriev I."/>
        </authorList>
    </citation>
    <scope>NUCLEOTIDE SEQUENCE</scope>
    <source>
        <strain evidence="2">CBS 122367</strain>
    </source>
</reference>
<keyword evidence="3" id="KW-1185">Reference proteome</keyword>
<feature type="chain" id="PRO_5026029593" evidence="1">
    <location>
        <begin position="16"/>
        <end position="94"/>
    </location>
</feature>
<accession>A0A6G1J2I7</accession>
<dbReference type="AlphaFoldDB" id="A0A6G1J2I7"/>
<proteinExistence type="predicted"/>
<evidence type="ECO:0000313" key="3">
    <source>
        <dbReference type="Proteomes" id="UP000799291"/>
    </source>
</evidence>
<protein>
    <submittedName>
        <fullName evidence="2">Uncharacterized protein</fullName>
    </submittedName>
</protein>
<sequence>MKATILILLAGLAAALPNTLPNPQPQGYTGPFSTTDYGVNHLDCRRRGNLKGEEGDPVRLNIRERKLEGGFAPKKRSVEHVYRPTGYKEKLVIR</sequence>
<dbReference type="EMBL" id="MU005581">
    <property type="protein sequence ID" value="KAF2684420.1"/>
    <property type="molecule type" value="Genomic_DNA"/>
</dbReference>
<evidence type="ECO:0000313" key="2">
    <source>
        <dbReference type="EMBL" id="KAF2684420.1"/>
    </source>
</evidence>
<gene>
    <name evidence="2" type="ORF">K458DRAFT_388890</name>
</gene>